<dbReference type="AlphaFoldDB" id="Q74NA0"/>
<keyword evidence="2" id="KW-1133">Transmembrane helix</keyword>
<evidence type="ECO:0000256" key="2">
    <source>
        <dbReference type="SAM" id="Phobius"/>
    </source>
</evidence>
<dbReference type="Proteomes" id="UP000000578">
    <property type="component" value="Chromosome"/>
</dbReference>
<dbReference type="EMBL" id="AE017199">
    <property type="protein sequence ID" value="AAR38996.1"/>
    <property type="molecule type" value="Genomic_DNA"/>
</dbReference>
<accession>Q74NA0</accession>
<keyword evidence="2" id="KW-0812">Transmembrane</keyword>
<dbReference type="EnsemblBacteria" id="AAR38996">
    <property type="protein sequence ID" value="AAR38996"/>
    <property type="gene ID" value="NEQ140"/>
</dbReference>
<dbReference type="KEGG" id="neq:NEQ140"/>
<dbReference type="BioCyc" id="NEQU228908:GJB6-151-MONOMER"/>
<evidence type="ECO:0000313" key="3">
    <source>
        <dbReference type="EMBL" id="AAR38996.1"/>
    </source>
</evidence>
<sequence length="292" mass="34629">MFFIFKIFRLLFALPLIMLLAIGGYLYFQLKYKEHKLKTLLDNLNSLKSQYGSLLKKYNQTIGLLETKNETIKKLEEQNKKLESENYYLRLKLTNLESQYSNNDRIKFLIKAQNYNFTDLPLDKCTNNDTLNYACLVNIMQNKLGFSYKKESGDYLESVDEFIRTKGGDCEDWSLFAYSLIYYLARNGYKKITFYVKQNNSKLYLYKEGNTIYYLPNAKAYTIEIKNPSIVCYKINETLGHCITAICDKPLLPNQKNNCTYFEPQNGKILNPKELYIIVSNDFYFREWQFWK</sequence>
<keyword evidence="2" id="KW-0472">Membrane</keyword>
<protein>
    <submittedName>
        <fullName evidence="3">NEQ140</fullName>
    </submittedName>
</protein>
<proteinExistence type="predicted"/>
<keyword evidence="1" id="KW-0175">Coiled coil</keyword>
<keyword evidence="4" id="KW-1185">Reference proteome</keyword>
<dbReference type="HOGENOM" id="CLU_951925_0_0_2"/>
<feature type="transmembrane region" description="Helical" evidence="2">
    <location>
        <begin position="7"/>
        <end position="28"/>
    </location>
</feature>
<dbReference type="Gene3D" id="3.10.620.30">
    <property type="match status" value="1"/>
</dbReference>
<evidence type="ECO:0000256" key="1">
    <source>
        <dbReference type="SAM" id="Coils"/>
    </source>
</evidence>
<name>Q74NA0_NANEQ</name>
<gene>
    <name evidence="3" type="ordered locus">NEQ140</name>
</gene>
<feature type="coiled-coil region" evidence="1">
    <location>
        <begin position="30"/>
        <end position="92"/>
    </location>
</feature>
<dbReference type="STRING" id="228908.NEQ140"/>
<evidence type="ECO:0000313" key="4">
    <source>
        <dbReference type="Proteomes" id="UP000000578"/>
    </source>
</evidence>
<organism evidence="3 4">
    <name type="scientific">Nanoarchaeum equitans (strain Kin4-M)</name>
    <dbReference type="NCBI Taxonomy" id="228908"/>
    <lineage>
        <taxon>Archaea</taxon>
        <taxon>Nanobdellota</taxon>
        <taxon>Candidatus Nanoarchaeia</taxon>
        <taxon>Nanoarchaeales</taxon>
        <taxon>Nanoarchaeaceae</taxon>
        <taxon>Nanoarchaeum</taxon>
    </lineage>
</organism>
<dbReference type="SMR" id="Q74NA0"/>
<reference evidence="3 4" key="1">
    <citation type="journal article" date="2003" name="Proc. Natl. Acad. Sci. U.S.A.">
        <title>The genome of Nanoarchaeum equitans: insights into early archaeal evolution and derived parasitism.</title>
        <authorList>
            <person name="Waters E."/>
            <person name="Hohn M.J."/>
            <person name="Ahel I."/>
            <person name="Graham D.E."/>
            <person name="Adams M.D."/>
            <person name="Barnstead M."/>
            <person name="Beeson K.Y."/>
            <person name="Bibbs L."/>
            <person name="Bolanos R."/>
            <person name="Keller M."/>
            <person name="Kretz K."/>
            <person name="Lin X."/>
            <person name="Mathur E."/>
            <person name="Ni J."/>
            <person name="Podar M."/>
            <person name="Richardson T."/>
            <person name="Sutton G.G."/>
            <person name="Simon M."/>
            <person name="Soll D."/>
            <person name="Stetter K.O."/>
            <person name="Short J.M."/>
            <person name="Noordewier M."/>
        </authorList>
    </citation>
    <scope>NUCLEOTIDE SEQUENCE [LARGE SCALE GENOMIC DNA]</scope>
    <source>
        <strain evidence="3 4">Kin4-M</strain>
    </source>
</reference>